<sequence length="232" mass="25284">MQMASTFTAAQKGKAPEVTGAPAKGLPSLDPSQPRRPYPSATRTINAIFSIDPAAARRQEAEVGGISEQHSSSIPLTFCQEDLPQQGNIHNDPIVVVAHIADFDVRRVLLDSGSSADILFESAFLQMGLKEVNLLRAETTLLDFFEERVQPLGFTALPISFSDDNGYAMNIVNFAVIRTKSGYNVILGRTTLNSFVMVISTPHLCVKFPTSSGVVTIRRNVRQATRCFQITA</sequence>
<accession>A0A2I0BB65</accession>
<dbReference type="EMBL" id="KZ451899">
    <property type="protein sequence ID" value="PKA65009.1"/>
    <property type="molecule type" value="Genomic_DNA"/>
</dbReference>
<dbReference type="PANTHER" id="PTHR33240">
    <property type="entry name" value="OS08G0508500 PROTEIN"/>
    <property type="match status" value="1"/>
</dbReference>
<evidence type="ECO:0000256" key="1">
    <source>
        <dbReference type="SAM" id="MobiDB-lite"/>
    </source>
</evidence>
<dbReference type="PANTHER" id="PTHR33240:SF15">
    <property type="entry name" value="GAG-PRO-LIKE PROTEIN"/>
    <property type="match status" value="1"/>
</dbReference>
<dbReference type="AlphaFoldDB" id="A0A2I0BB65"/>
<evidence type="ECO:0000313" key="2">
    <source>
        <dbReference type="EMBL" id="PKA65009.1"/>
    </source>
</evidence>
<proteinExistence type="predicted"/>
<dbReference type="CDD" id="cd00303">
    <property type="entry name" value="retropepsin_like"/>
    <property type="match status" value="1"/>
</dbReference>
<dbReference type="Gene3D" id="2.40.70.10">
    <property type="entry name" value="Acid Proteases"/>
    <property type="match status" value="1"/>
</dbReference>
<name>A0A2I0BB65_9ASPA</name>
<reference evidence="2 3" key="1">
    <citation type="journal article" date="2017" name="Nature">
        <title>The Apostasia genome and the evolution of orchids.</title>
        <authorList>
            <person name="Zhang G.Q."/>
            <person name="Liu K.W."/>
            <person name="Li Z."/>
            <person name="Lohaus R."/>
            <person name="Hsiao Y.Y."/>
            <person name="Niu S.C."/>
            <person name="Wang J.Y."/>
            <person name="Lin Y.C."/>
            <person name="Xu Q."/>
            <person name="Chen L.J."/>
            <person name="Yoshida K."/>
            <person name="Fujiwara S."/>
            <person name="Wang Z.W."/>
            <person name="Zhang Y.Q."/>
            <person name="Mitsuda N."/>
            <person name="Wang M."/>
            <person name="Liu G.H."/>
            <person name="Pecoraro L."/>
            <person name="Huang H.X."/>
            <person name="Xiao X.J."/>
            <person name="Lin M."/>
            <person name="Wu X.Y."/>
            <person name="Wu W.L."/>
            <person name="Chen Y.Y."/>
            <person name="Chang S.B."/>
            <person name="Sakamoto S."/>
            <person name="Ohme-Takagi M."/>
            <person name="Yagi M."/>
            <person name="Zeng S.J."/>
            <person name="Shen C.Y."/>
            <person name="Yeh C.M."/>
            <person name="Luo Y.B."/>
            <person name="Tsai W.C."/>
            <person name="Van de Peer Y."/>
            <person name="Liu Z.J."/>
        </authorList>
    </citation>
    <scope>NUCLEOTIDE SEQUENCE [LARGE SCALE GENOMIC DNA]</scope>
    <source>
        <strain evidence="3">cv. Shenzhen</strain>
        <tissue evidence="2">Stem</tissue>
    </source>
</reference>
<dbReference type="InterPro" id="IPR021109">
    <property type="entry name" value="Peptidase_aspartic_dom_sf"/>
</dbReference>
<dbReference type="OrthoDB" id="1937476at2759"/>
<organism evidence="2 3">
    <name type="scientific">Apostasia shenzhenica</name>
    <dbReference type="NCBI Taxonomy" id="1088818"/>
    <lineage>
        <taxon>Eukaryota</taxon>
        <taxon>Viridiplantae</taxon>
        <taxon>Streptophyta</taxon>
        <taxon>Embryophyta</taxon>
        <taxon>Tracheophyta</taxon>
        <taxon>Spermatophyta</taxon>
        <taxon>Magnoliopsida</taxon>
        <taxon>Liliopsida</taxon>
        <taxon>Asparagales</taxon>
        <taxon>Orchidaceae</taxon>
        <taxon>Apostasioideae</taxon>
        <taxon>Apostasia</taxon>
    </lineage>
</organism>
<protein>
    <submittedName>
        <fullName evidence="2">Uncharacterized protein</fullName>
    </submittedName>
</protein>
<gene>
    <name evidence="2" type="ORF">AXF42_Ash011611</name>
</gene>
<evidence type="ECO:0000313" key="3">
    <source>
        <dbReference type="Proteomes" id="UP000236161"/>
    </source>
</evidence>
<dbReference type="Proteomes" id="UP000236161">
    <property type="component" value="Unassembled WGS sequence"/>
</dbReference>
<keyword evidence="3" id="KW-1185">Reference proteome</keyword>
<feature type="region of interest" description="Disordered" evidence="1">
    <location>
        <begin position="1"/>
        <end position="40"/>
    </location>
</feature>